<comment type="caution">
    <text evidence="7">The sequence shown here is derived from an EMBL/GenBank/DDBJ whole genome shotgun (WGS) entry which is preliminary data.</text>
</comment>
<feature type="transmembrane region" description="Helical" evidence="6">
    <location>
        <begin position="39"/>
        <end position="63"/>
    </location>
</feature>
<dbReference type="EMBL" id="JACGCM010002827">
    <property type="protein sequence ID" value="KAF6134752.1"/>
    <property type="molecule type" value="Genomic_DNA"/>
</dbReference>
<dbReference type="PROSITE" id="PS01022">
    <property type="entry name" value="PTR2_1"/>
    <property type="match status" value="1"/>
</dbReference>
<evidence type="ECO:0000313" key="8">
    <source>
        <dbReference type="Proteomes" id="UP000541444"/>
    </source>
</evidence>
<keyword evidence="3 6" id="KW-0812">Transmembrane</keyword>
<dbReference type="GO" id="GO:0022857">
    <property type="term" value="F:transmembrane transporter activity"/>
    <property type="evidence" value="ECO:0007669"/>
    <property type="project" value="InterPro"/>
</dbReference>
<evidence type="ECO:0000256" key="2">
    <source>
        <dbReference type="ARBA" id="ARBA00005982"/>
    </source>
</evidence>
<gene>
    <name evidence="7" type="ORF">GIB67_002153</name>
</gene>
<dbReference type="AlphaFoldDB" id="A0A7J7KWR2"/>
<dbReference type="Pfam" id="PF00854">
    <property type="entry name" value="PTR2"/>
    <property type="match status" value="1"/>
</dbReference>
<comment type="similarity">
    <text evidence="2">Belongs to the major facilitator superfamily. Proton-dependent oligopeptide transporter (POT/PTR) (TC 2.A.17) family.</text>
</comment>
<feature type="transmembrane region" description="Helical" evidence="6">
    <location>
        <begin position="450"/>
        <end position="471"/>
    </location>
</feature>
<feature type="transmembrane region" description="Helical" evidence="6">
    <location>
        <begin position="145"/>
        <end position="164"/>
    </location>
</feature>
<dbReference type="Gene3D" id="1.20.1250.20">
    <property type="entry name" value="MFS general substrate transporter like domains"/>
    <property type="match status" value="1"/>
</dbReference>
<feature type="transmembrane region" description="Helical" evidence="6">
    <location>
        <begin position="185"/>
        <end position="207"/>
    </location>
</feature>
<dbReference type="GO" id="GO:0006857">
    <property type="term" value="P:oligopeptide transport"/>
    <property type="evidence" value="ECO:0007669"/>
    <property type="project" value="InterPro"/>
</dbReference>
<organism evidence="7 8">
    <name type="scientific">Kingdonia uniflora</name>
    <dbReference type="NCBI Taxonomy" id="39325"/>
    <lineage>
        <taxon>Eukaryota</taxon>
        <taxon>Viridiplantae</taxon>
        <taxon>Streptophyta</taxon>
        <taxon>Embryophyta</taxon>
        <taxon>Tracheophyta</taxon>
        <taxon>Spermatophyta</taxon>
        <taxon>Magnoliopsida</taxon>
        <taxon>Ranunculales</taxon>
        <taxon>Circaeasteraceae</taxon>
        <taxon>Kingdonia</taxon>
    </lineage>
</organism>
<feature type="transmembrane region" description="Helical" evidence="6">
    <location>
        <begin position="534"/>
        <end position="555"/>
    </location>
</feature>
<reference evidence="7 8" key="1">
    <citation type="journal article" date="2020" name="IScience">
        <title>Genome Sequencing of the Endangered Kingdonia uniflora (Circaeasteraceae, Ranunculales) Reveals Potential Mechanisms of Evolutionary Specialization.</title>
        <authorList>
            <person name="Sun Y."/>
            <person name="Deng T."/>
            <person name="Zhang A."/>
            <person name="Moore M.J."/>
            <person name="Landis J.B."/>
            <person name="Lin N."/>
            <person name="Zhang H."/>
            <person name="Zhang X."/>
            <person name="Huang J."/>
            <person name="Zhang X."/>
            <person name="Sun H."/>
            <person name="Wang H."/>
        </authorList>
    </citation>
    <scope>NUCLEOTIDE SEQUENCE [LARGE SCALE GENOMIC DNA]</scope>
    <source>
        <strain evidence="7">TB1705</strain>
        <tissue evidence="7">Leaf</tissue>
    </source>
</reference>
<evidence type="ECO:0000256" key="6">
    <source>
        <dbReference type="SAM" id="Phobius"/>
    </source>
</evidence>
<dbReference type="SUPFAM" id="SSF103473">
    <property type="entry name" value="MFS general substrate transporter"/>
    <property type="match status" value="1"/>
</dbReference>
<keyword evidence="8" id="KW-1185">Reference proteome</keyword>
<feature type="transmembrane region" description="Helical" evidence="6">
    <location>
        <begin position="102"/>
        <end position="125"/>
    </location>
</feature>
<evidence type="ECO:0000256" key="5">
    <source>
        <dbReference type="ARBA" id="ARBA00023136"/>
    </source>
</evidence>
<protein>
    <submittedName>
        <fullName evidence="7">Uncharacterized protein</fullName>
    </submittedName>
</protein>
<proteinExistence type="inferred from homology"/>
<name>A0A7J7KWR2_9MAGN</name>
<dbReference type="InterPro" id="IPR000109">
    <property type="entry name" value="POT_fam"/>
</dbReference>
<dbReference type="Proteomes" id="UP000541444">
    <property type="component" value="Unassembled WGS sequence"/>
</dbReference>
<keyword evidence="4 6" id="KW-1133">Transmembrane helix</keyword>
<evidence type="ECO:0000313" key="7">
    <source>
        <dbReference type="EMBL" id="KAF6134752.1"/>
    </source>
</evidence>
<feature type="transmembrane region" description="Helical" evidence="6">
    <location>
        <begin position="213"/>
        <end position="234"/>
    </location>
</feature>
<comment type="subcellular location">
    <subcellularLocation>
        <location evidence="1">Membrane</location>
        <topology evidence="1">Multi-pass membrane protein</topology>
    </subcellularLocation>
</comment>
<dbReference type="GO" id="GO:0016020">
    <property type="term" value="C:membrane"/>
    <property type="evidence" value="ECO:0007669"/>
    <property type="project" value="UniProtKB-SubCell"/>
</dbReference>
<dbReference type="OrthoDB" id="8904098at2759"/>
<feature type="transmembrane region" description="Helical" evidence="6">
    <location>
        <begin position="330"/>
        <end position="349"/>
    </location>
</feature>
<feature type="transmembrane region" description="Helical" evidence="6">
    <location>
        <begin position="492"/>
        <end position="514"/>
    </location>
</feature>
<evidence type="ECO:0000256" key="3">
    <source>
        <dbReference type="ARBA" id="ARBA00022692"/>
    </source>
</evidence>
<evidence type="ECO:0000256" key="1">
    <source>
        <dbReference type="ARBA" id="ARBA00004141"/>
    </source>
</evidence>
<evidence type="ECO:0000256" key="4">
    <source>
        <dbReference type="ARBA" id="ARBA00022989"/>
    </source>
</evidence>
<keyword evidence="5 6" id="KW-0472">Membrane</keyword>
<accession>A0A7J7KWR2</accession>
<dbReference type="PANTHER" id="PTHR11654">
    <property type="entry name" value="OLIGOPEPTIDE TRANSPORTER-RELATED"/>
    <property type="match status" value="1"/>
</dbReference>
<feature type="transmembrane region" description="Helical" evidence="6">
    <location>
        <begin position="369"/>
        <end position="391"/>
    </location>
</feature>
<dbReference type="CDD" id="cd17416">
    <property type="entry name" value="MFS_NPF1_2"/>
    <property type="match status" value="1"/>
</dbReference>
<dbReference type="InterPro" id="IPR018456">
    <property type="entry name" value="PTR2_symporter_CS"/>
</dbReference>
<dbReference type="InterPro" id="IPR036259">
    <property type="entry name" value="MFS_trans_sf"/>
</dbReference>
<sequence>MTGIKAKGNSCRLSGELILHEEAPTAVDRKCGGWITFPYIIATVLGLTITGGGLMSNLIVYLIERFNIKSIDAAQISNVVNGCTSLFPIAGAIVADSWLGSFSVIFISSIISLLGMILLTLTVTLPSLTPPYCEKGSKCDPPTKIQLAILYATITLVSIGLGGTRFTIATMGADQFDKAKDQGTFFNWYFFTLYLGFLIGATGIVYIQDNIGWGLGFGLCLAAGALGFSIFLSGKNVYRHVKPKGSSFTSLARVLIATVRKRKLSVASVSNDYYLGNNIESKNQFITPSSSFRLLNRAAINTESDTNEDGSIAKPWRLCTVQQVEDLKTLIHIFPLWSTSIFLSTPIGIQSSLVVLQALTMDRHIGSHFQVPAGSFLVFTLLSTAICLSVIDRLFFPMWQILAQRPLTPLQRVGFGHILNIVGMAGSALVESRRLHAFRSHYNANQPDSTVPMSAMWLVGPLAIVGVGEAFHFPGQVALYYQEFPMSLRSTATAMISLLIAVGFYLSTALINLIRRVTVWLPDNINKGRLDNVFWLLVVIGLVNFGYYLLCAIMYRYKNVENADDDSGIH</sequence>